<dbReference type="Proteomes" id="UP001604277">
    <property type="component" value="Unassembled WGS sequence"/>
</dbReference>
<dbReference type="AlphaFoldDB" id="A0ABD1S052"/>
<feature type="region of interest" description="Disordered" evidence="1">
    <location>
        <begin position="1"/>
        <end position="21"/>
    </location>
</feature>
<comment type="caution">
    <text evidence="2">The sequence shown here is derived from an EMBL/GenBank/DDBJ whole genome shotgun (WGS) entry which is preliminary data.</text>
</comment>
<proteinExistence type="predicted"/>
<protein>
    <submittedName>
        <fullName evidence="2">Uncharacterized protein</fullName>
    </submittedName>
</protein>
<evidence type="ECO:0000313" key="3">
    <source>
        <dbReference type="Proteomes" id="UP001604277"/>
    </source>
</evidence>
<accession>A0ABD1S052</accession>
<name>A0ABD1S052_9LAMI</name>
<evidence type="ECO:0000313" key="2">
    <source>
        <dbReference type="EMBL" id="KAL2494080.1"/>
    </source>
</evidence>
<reference evidence="3" key="1">
    <citation type="submission" date="2024-07" db="EMBL/GenBank/DDBJ databases">
        <title>Two chromosome-level genome assemblies of Korean endemic species Abeliophyllum distichum and Forsythia ovata (Oleaceae).</title>
        <authorList>
            <person name="Jang H."/>
        </authorList>
    </citation>
    <scope>NUCLEOTIDE SEQUENCE [LARGE SCALE GENOMIC DNA]</scope>
</reference>
<organism evidence="2 3">
    <name type="scientific">Forsythia ovata</name>
    <dbReference type="NCBI Taxonomy" id="205694"/>
    <lineage>
        <taxon>Eukaryota</taxon>
        <taxon>Viridiplantae</taxon>
        <taxon>Streptophyta</taxon>
        <taxon>Embryophyta</taxon>
        <taxon>Tracheophyta</taxon>
        <taxon>Spermatophyta</taxon>
        <taxon>Magnoliopsida</taxon>
        <taxon>eudicotyledons</taxon>
        <taxon>Gunneridae</taxon>
        <taxon>Pentapetalae</taxon>
        <taxon>asterids</taxon>
        <taxon>lamiids</taxon>
        <taxon>Lamiales</taxon>
        <taxon>Oleaceae</taxon>
        <taxon>Forsythieae</taxon>
        <taxon>Forsythia</taxon>
    </lineage>
</organism>
<keyword evidence="3" id="KW-1185">Reference proteome</keyword>
<evidence type="ECO:0000256" key="1">
    <source>
        <dbReference type="SAM" id="MobiDB-lite"/>
    </source>
</evidence>
<gene>
    <name evidence="2" type="ORF">Fot_37837</name>
</gene>
<dbReference type="EMBL" id="JBFOLJ010000011">
    <property type="protein sequence ID" value="KAL2494080.1"/>
    <property type="molecule type" value="Genomic_DNA"/>
</dbReference>
<sequence length="188" mass="20877">MGSCGCQPGSDRRSPNCVSKVSSPLDANRRDLMPFDLFSATAEKVAQMRMIEKTLRFYSSNNRGGVKKLFVPPRKLTAASVPPKNPNRGSGFFTNNTIVILNICKPPKVFKGKYVYGLGIGDKRHFCFKICAQIFGFLEKPLASLRENDSQNTSDLRTNSDIMGEVHSLLKEESETEQRPTVAIFLPA</sequence>